<dbReference type="Proteomes" id="UP000316621">
    <property type="component" value="Chromosome 3"/>
</dbReference>
<dbReference type="PANTHER" id="PTHR33526">
    <property type="entry name" value="OS07G0123800 PROTEIN"/>
    <property type="match status" value="1"/>
</dbReference>
<accession>A0A4Y7J0R2</accession>
<evidence type="ECO:0000313" key="2">
    <source>
        <dbReference type="EMBL" id="RZC54723.1"/>
    </source>
</evidence>
<feature type="region of interest" description="Disordered" evidence="1">
    <location>
        <begin position="192"/>
        <end position="236"/>
    </location>
</feature>
<feature type="compositionally biased region" description="Acidic residues" evidence="1">
    <location>
        <begin position="196"/>
        <end position="236"/>
    </location>
</feature>
<dbReference type="AlphaFoldDB" id="A0A4Y7J0R2"/>
<dbReference type="EMBL" id="CM010717">
    <property type="protein sequence ID" value="RZC54723.1"/>
    <property type="molecule type" value="Genomic_DNA"/>
</dbReference>
<name>A0A4Y7J0R2_PAPSO</name>
<gene>
    <name evidence="2" type="ORF">C5167_013578</name>
</gene>
<dbReference type="PANTHER" id="PTHR33526:SF4">
    <property type="entry name" value="OS07G0123800 PROTEIN"/>
    <property type="match status" value="1"/>
</dbReference>
<organism evidence="2 3">
    <name type="scientific">Papaver somniferum</name>
    <name type="common">Opium poppy</name>
    <dbReference type="NCBI Taxonomy" id="3469"/>
    <lineage>
        <taxon>Eukaryota</taxon>
        <taxon>Viridiplantae</taxon>
        <taxon>Streptophyta</taxon>
        <taxon>Embryophyta</taxon>
        <taxon>Tracheophyta</taxon>
        <taxon>Spermatophyta</taxon>
        <taxon>Magnoliopsida</taxon>
        <taxon>Ranunculales</taxon>
        <taxon>Papaveraceae</taxon>
        <taxon>Papaveroideae</taxon>
        <taxon>Papaver</taxon>
    </lineage>
</organism>
<sequence length="236" mass="26376">MGTKGKKHSNENMLIKCIKSPYRFLCKARDVYVRSMNGCAGGSAGSFGAMGYPGPCAVPRSYSTSSSRMSDSNDEDFRELVRAASQRGLKTKINIAEFHQSDFPTRKNVHSSTNNNLPRSFTVGFGRIDEDKALDFDDDIKMKNDSFYPRSRSYAVSSKRRTNLKNVIRIRDAVIKKICVDNGIPLSNYKLAEVSPNEEDSDISDSEGEYEEYEEIEEEVGDSEAEDDNEDDIGGN</sequence>
<dbReference type="Gramene" id="RZC54723">
    <property type="protein sequence ID" value="RZC54723"/>
    <property type="gene ID" value="C5167_013578"/>
</dbReference>
<dbReference type="STRING" id="3469.A0A4Y7J0R2"/>
<protein>
    <submittedName>
        <fullName evidence="2">Uncharacterized protein</fullName>
    </submittedName>
</protein>
<evidence type="ECO:0000313" key="3">
    <source>
        <dbReference type="Proteomes" id="UP000316621"/>
    </source>
</evidence>
<keyword evidence="3" id="KW-1185">Reference proteome</keyword>
<proteinExistence type="predicted"/>
<reference evidence="2 3" key="1">
    <citation type="journal article" date="2018" name="Science">
        <title>The opium poppy genome and morphinan production.</title>
        <authorList>
            <person name="Guo L."/>
            <person name="Winzer T."/>
            <person name="Yang X."/>
            <person name="Li Y."/>
            <person name="Ning Z."/>
            <person name="He Z."/>
            <person name="Teodor R."/>
            <person name="Lu Y."/>
            <person name="Bowser T.A."/>
            <person name="Graham I.A."/>
            <person name="Ye K."/>
        </authorList>
    </citation>
    <scope>NUCLEOTIDE SEQUENCE [LARGE SCALE GENOMIC DNA]</scope>
    <source>
        <strain evidence="3">cv. HN1</strain>
        <tissue evidence="2">Leaves</tissue>
    </source>
</reference>
<evidence type="ECO:0000256" key="1">
    <source>
        <dbReference type="SAM" id="MobiDB-lite"/>
    </source>
</evidence>